<dbReference type="PANTHER" id="PTHR21055">
    <property type="entry name" value="PROTEIN PHOSPHATASE 1 REGULATORY SUBUNIT 36"/>
    <property type="match status" value="1"/>
</dbReference>
<dbReference type="Pfam" id="PF14895">
    <property type="entry name" value="PPPI_inhib"/>
    <property type="match status" value="1"/>
</dbReference>
<reference evidence="2 3" key="1">
    <citation type="submission" date="2022-05" db="EMBL/GenBank/DDBJ databases">
        <authorList>
            <consortium name="Genoscope - CEA"/>
            <person name="William W."/>
        </authorList>
    </citation>
    <scope>NUCLEOTIDE SEQUENCE [LARGE SCALE GENOMIC DNA]</scope>
</reference>
<accession>A0AAU9W538</accession>
<dbReference type="PANTHER" id="PTHR21055:SF3">
    <property type="entry name" value="PROTEIN PHOSPHATASE 1 REGULATORY SUBUNIT 36"/>
    <property type="match status" value="1"/>
</dbReference>
<dbReference type="GO" id="GO:0019902">
    <property type="term" value="F:phosphatase binding"/>
    <property type="evidence" value="ECO:0007669"/>
    <property type="project" value="InterPro"/>
</dbReference>
<name>A0AAU9W538_9CNID</name>
<evidence type="ECO:0000313" key="2">
    <source>
        <dbReference type="EMBL" id="CAH3043615.1"/>
    </source>
</evidence>
<evidence type="ECO:0000256" key="1">
    <source>
        <dbReference type="SAM" id="MobiDB-lite"/>
    </source>
</evidence>
<organism evidence="2 3">
    <name type="scientific">Pocillopora meandrina</name>
    <dbReference type="NCBI Taxonomy" id="46732"/>
    <lineage>
        <taxon>Eukaryota</taxon>
        <taxon>Metazoa</taxon>
        <taxon>Cnidaria</taxon>
        <taxon>Anthozoa</taxon>
        <taxon>Hexacorallia</taxon>
        <taxon>Scleractinia</taxon>
        <taxon>Astrocoeniina</taxon>
        <taxon>Pocilloporidae</taxon>
        <taxon>Pocillopora</taxon>
    </lineage>
</organism>
<gene>
    <name evidence="2" type="ORF">PMEA_00031646</name>
</gene>
<dbReference type="EMBL" id="CALNXJ010000007">
    <property type="protein sequence ID" value="CAH3043615.1"/>
    <property type="molecule type" value="Genomic_DNA"/>
</dbReference>
<keyword evidence="3" id="KW-1185">Reference proteome</keyword>
<feature type="compositionally biased region" description="Acidic residues" evidence="1">
    <location>
        <begin position="441"/>
        <end position="452"/>
    </location>
</feature>
<dbReference type="AlphaFoldDB" id="A0AAU9W538"/>
<dbReference type="InterPro" id="IPR026142">
    <property type="entry name" value="Pro_pase_1_reg_su_36"/>
</dbReference>
<feature type="region of interest" description="Disordered" evidence="1">
    <location>
        <begin position="402"/>
        <end position="452"/>
    </location>
</feature>
<protein>
    <submittedName>
        <fullName evidence="2">Uncharacterized protein</fullName>
    </submittedName>
</protein>
<proteinExistence type="predicted"/>
<sequence length="452" mass="50350">MAQTEDLYKPSQLSRRWIWKDDTNTLEPVSTVPGSFDKGVNFHLAANKSKRSKGGLGIHFQDLNKKNDRQGKAKNYRLFVCSSLRGTPSVMSKNYGATGATSRRGQAYLLVQRAGNMKGSSPRPSVKPAAANEHATVTLDDVKSVALDSMPDVDLLPPAFQECYSSEQFDEFQLAILNYFDAFFERMAIENKPKPMAVEPSLAERKALATAVSKQESAQRLLGQCYCTLVLGLGLEDKHHMGCGRQRSSYTSRDRELYEALYPFSAYVTYIAFRRQHLDLIQKELGRLFRSDTFNPAGRPQAVEEVYAMDRLKDSTKQPLTPAEYRRLKPKRPPIKSIINQRSPVLVSLLPTSQEASPWFLDRTKALPLSENEIPHEEEKLGLILQPKVGIIGEPLSGFNPLTLAPFGEEHEEETGDEAGSRRSSIPGEAPVTPNQGATSDVEEGESAEQEE</sequence>
<dbReference type="Proteomes" id="UP001159428">
    <property type="component" value="Unassembled WGS sequence"/>
</dbReference>
<evidence type="ECO:0000313" key="3">
    <source>
        <dbReference type="Proteomes" id="UP001159428"/>
    </source>
</evidence>
<comment type="caution">
    <text evidence="2">The sequence shown here is derived from an EMBL/GenBank/DDBJ whole genome shotgun (WGS) entry which is preliminary data.</text>
</comment>